<reference evidence="1" key="1">
    <citation type="journal article" date="2019" name="bioRxiv">
        <title>The Genome of the Zebra Mussel, Dreissena polymorpha: A Resource for Invasive Species Research.</title>
        <authorList>
            <person name="McCartney M.A."/>
            <person name="Auch B."/>
            <person name="Kono T."/>
            <person name="Mallez S."/>
            <person name="Zhang Y."/>
            <person name="Obille A."/>
            <person name="Becker A."/>
            <person name="Abrahante J.E."/>
            <person name="Garbe J."/>
            <person name="Badalamenti J.P."/>
            <person name="Herman A."/>
            <person name="Mangelson H."/>
            <person name="Liachko I."/>
            <person name="Sullivan S."/>
            <person name="Sone E.D."/>
            <person name="Koren S."/>
            <person name="Silverstein K.A.T."/>
            <person name="Beckman K.B."/>
            <person name="Gohl D.M."/>
        </authorList>
    </citation>
    <scope>NUCLEOTIDE SEQUENCE</scope>
    <source>
        <strain evidence="1">Duluth1</strain>
        <tissue evidence="1">Whole animal</tissue>
    </source>
</reference>
<proteinExistence type="predicted"/>
<sequence length="53" mass="6132">MIRRNVLKLSHYFPVLPQLKQSTARQSSSQPWMATVYFGEAKAEPRLSTVEPR</sequence>
<gene>
    <name evidence="1" type="ORF">DPMN_004257</name>
</gene>
<evidence type="ECO:0000313" key="1">
    <source>
        <dbReference type="EMBL" id="KAH3880344.1"/>
    </source>
</evidence>
<keyword evidence="2" id="KW-1185">Reference proteome</keyword>
<dbReference type="EMBL" id="JAIWYP010000001">
    <property type="protein sequence ID" value="KAH3880344.1"/>
    <property type="molecule type" value="Genomic_DNA"/>
</dbReference>
<dbReference type="AlphaFoldDB" id="A0A9D4MRA5"/>
<organism evidence="1 2">
    <name type="scientific">Dreissena polymorpha</name>
    <name type="common">Zebra mussel</name>
    <name type="synonym">Mytilus polymorpha</name>
    <dbReference type="NCBI Taxonomy" id="45954"/>
    <lineage>
        <taxon>Eukaryota</taxon>
        <taxon>Metazoa</taxon>
        <taxon>Spiralia</taxon>
        <taxon>Lophotrochozoa</taxon>
        <taxon>Mollusca</taxon>
        <taxon>Bivalvia</taxon>
        <taxon>Autobranchia</taxon>
        <taxon>Heteroconchia</taxon>
        <taxon>Euheterodonta</taxon>
        <taxon>Imparidentia</taxon>
        <taxon>Neoheterodontei</taxon>
        <taxon>Myida</taxon>
        <taxon>Dreissenoidea</taxon>
        <taxon>Dreissenidae</taxon>
        <taxon>Dreissena</taxon>
    </lineage>
</organism>
<dbReference type="Proteomes" id="UP000828390">
    <property type="component" value="Unassembled WGS sequence"/>
</dbReference>
<comment type="caution">
    <text evidence="1">The sequence shown here is derived from an EMBL/GenBank/DDBJ whole genome shotgun (WGS) entry which is preliminary data.</text>
</comment>
<accession>A0A9D4MRA5</accession>
<reference evidence="1" key="2">
    <citation type="submission" date="2020-11" db="EMBL/GenBank/DDBJ databases">
        <authorList>
            <person name="McCartney M.A."/>
            <person name="Auch B."/>
            <person name="Kono T."/>
            <person name="Mallez S."/>
            <person name="Becker A."/>
            <person name="Gohl D.M."/>
            <person name="Silverstein K.A.T."/>
            <person name="Koren S."/>
            <person name="Bechman K.B."/>
            <person name="Herman A."/>
            <person name="Abrahante J.E."/>
            <person name="Garbe J."/>
        </authorList>
    </citation>
    <scope>NUCLEOTIDE SEQUENCE</scope>
    <source>
        <strain evidence="1">Duluth1</strain>
        <tissue evidence="1">Whole animal</tissue>
    </source>
</reference>
<name>A0A9D4MRA5_DREPO</name>
<evidence type="ECO:0000313" key="2">
    <source>
        <dbReference type="Proteomes" id="UP000828390"/>
    </source>
</evidence>
<protein>
    <submittedName>
        <fullName evidence="1">Uncharacterized protein</fullName>
    </submittedName>
</protein>